<sequence>MKIITLVKTIAFVKKIEFVMVAACQNENNGLIVFYWNVDIQQQSR</sequence>
<name>A0A0U1QWL4_YERP3</name>
<organism evidence="1 2">
    <name type="scientific">Yersinia pseudotuberculosis serotype O:1b (strain IP 31758)</name>
    <dbReference type="NCBI Taxonomy" id="349747"/>
    <lineage>
        <taxon>Bacteria</taxon>
        <taxon>Pseudomonadati</taxon>
        <taxon>Pseudomonadota</taxon>
        <taxon>Gammaproteobacteria</taxon>
        <taxon>Enterobacterales</taxon>
        <taxon>Yersiniaceae</taxon>
        <taxon>Yersinia</taxon>
    </lineage>
</organism>
<protein>
    <submittedName>
        <fullName evidence="1">Uncharacterized protein</fullName>
    </submittedName>
</protein>
<accession>A0A0U1QWL4</accession>
<dbReference type="HOGENOM" id="CLU_3207242_0_0_6"/>
<dbReference type="AlphaFoldDB" id="A0A0U1QWL4"/>
<reference evidence="1 2" key="1">
    <citation type="journal article" date="2007" name="PLoS Genet.">
        <title>The complete genome sequence of Yersinia pseudotuberculosis IP31758, the causative agent of Far East scarlet-like fever.</title>
        <authorList>
            <person name="Eppinger M."/>
            <person name="Rosovitz M.J."/>
            <person name="Fricke W.F."/>
            <person name="Rasko D.A."/>
            <person name="Kokorina G."/>
            <person name="Fayolle C."/>
            <person name="Lindler L.E."/>
            <person name="Carniel E."/>
            <person name="Ravel J."/>
        </authorList>
    </citation>
    <scope>NUCLEOTIDE SEQUENCE [LARGE SCALE GENOMIC DNA]</scope>
    <source>
        <strain evidence="1 2">IP 31758</strain>
    </source>
</reference>
<dbReference type="Proteomes" id="UP000002412">
    <property type="component" value="Chromosome"/>
</dbReference>
<proteinExistence type="predicted"/>
<dbReference type="KEGG" id="ypi:YpsIP31758_2599"/>
<gene>
    <name evidence="1" type="ordered locus">YpsIP31758_2599</name>
</gene>
<dbReference type="EMBL" id="CP000720">
    <property type="protein sequence ID" value="ABS46979.1"/>
    <property type="molecule type" value="Genomic_DNA"/>
</dbReference>
<evidence type="ECO:0000313" key="2">
    <source>
        <dbReference type="Proteomes" id="UP000002412"/>
    </source>
</evidence>
<evidence type="ECO:0000313" key="1">
    <source>
        <dbReference type="EMBL" id="ABS46979.1"/>
    </source>
</evidence>